<organism evidence="1">
    <name type="scientific">uncultured Truepera sp</name>
    <dbReference type="NCBI Taxonomy" id="543023"/>
    <lineage>
        <taxon>Bacteria</taxon>
        <taxon>Thermotogati</taxon>
        <taxon>Deinococcota</taxon>
        <taxon>Deinococci</taxon>
        <taxon>Trueperales</taxon>
        <taxon>Trueperaceae</taxon>
        <taxon>Truepera</taxon>
        <taxon>environmental samples</taxon>
    </lineage>
</organism>
<name>A0A6J4V7E3_9DEIN</name>
<gene>
    <name evidence="1" type="ORF">AVDCRST_MAG86-1745</name>
</gene>
<sequence length="220" mass="23339">MSRTLDAAYDHAFSFWRLLAETNVSFGRSKALVNTAAPIILSNALWYPEPESIADMGDFYREQGVLPSCFLSSALDDKLLQALALTNVGLSRTAQYGFNPVAASQPSDVSVEQVGWTQARTLGEVIAAAHDSPYAVAVGQTLALALQLEGALTAFIAYDGPPVGAMVTLTTAESTAFVLETLSESADAALRARLASEAQTRGKAAFVFEQTATGDLELWG</sequence>
<dbReference type="AlphaFoldDB" id="A0A6J4V7E3"/>
<proteinExistence type="predicted"/>
<accession>A0A6J4V7E3</accession>
<reference evidence="1" key="1">
    <citation type="submission" date="2020-02" db="EMBL/GenBank/DDBJ databases">
        <authorList>
            <person name="Meier V. D."/>
        </authorList>
    </citation>
    <scope>NUCLEOTIDE SEQUENCE</scope>
    <source>
        <strain evidence="1">AVDCRST_MAG86</strain>
    </source>
</reference>
<evidence type="ECO:0000313" key="1">
    <source>
        <dbReference type="EMBL" id="CAA9570776.1"/>
    </source>
</evidence>
<protein>
    <submittedName>
        <fullName evidence="1">Uncharacterized protein</fullName>
    </submittedName>
</protein>
<dbReference type="EMBL" id="CADCWP010000121">
    <property type="protein sequence ID" value="CAA9570776.1"/>
    <property type="molecule type" value="Genomic_DNA"/>
</dbReference>